<dbReference type="InterPro" id="IPR039421">
    <property type="entry name" value="Type_1_exporter"/>
</dbReference>
<proteinExistence type="predicted"/>
<evidence type="ECO:0000313" key="15">
    <source>
        <dbReference type="Proteomes" id="UP000030185"/>
    </source>
</evidence>
<dbReference type="PROSITE" id="PS50893">
    <property type="entry name" value="ABC_TRANSPORTER_2"/>
    <property type="match status" value="1"/>
</dbReference>
<dbReference type="Pfam" id="PF03412">
    <property type="entry name" value="Peptidase_C39"/>
    <property type="match status" value="1"/>
</dbReference>
<comment type="caution">
    <text evidence="14">The sequence shown here is derived from an EMBL/GenBank/DDBJ whole genome shotgun (WGS) entry which is preliminary data.</text>
</comment>
<dbReference type="EMBL" id="BBLT01000009">
    <property type="protein sequence ID" value="GAL86702.1"/>
    <property type="molecule type" value="Genomic_DNA"/>
</dbReference>
<keyword evidence="7 14" id="KW-0067">ATP-binding</keyword>
<dbReference type="PROSITE" id="PS50990">
    <property type="entry name" value="PEPTIDASE_C39"/>
    <property type="match status" value="1"/>
</dbReference>
<evidence type="ECO:0000256" key="10">
    <source>
        <dbReference type="SAM" id="Phobius"/>
    </source>
</evidence>
<dbReference type="InterPro" id="IPR017871">
    <property type="entry name" value="ABC_transporter-like_CS"/>
</dbReference>
<feature type="transmembrane region" description="Helical" evidence="10">
    <location>
        <begin position="410"/>
        <end position="435"/>
    </location>
</feature>
<dbReference type="eggNOG" id="COG2274">
    <property type="taxonomic scope" value="Bacteria"/>
</dbReference>
<feature type="transmembrane region" description="Helical" evidence="10">
    <location>
        <begin position="309"/>
        <end position="331"/>
    </location>
</feature>
<dbReference type="SMART" id="SM00382">
    <property type="entry name" value="AAA"/>
    <property type="match status" value="1"/>
</dbReference>
<evidence type="ECO:0000259" key="12">
    <source>
        <dbReference type="PROSITE" id="PS50929"/>
    </source>
</evidence>
<feature type="transmembrane region" description="Helical" evidence="10">
    <location>
        <begin position="208"/>
        <end position="229"/>
    </location>
</feature>
<feature type="domain" description="ABC transmembrane type-1" evidence="12">
    <location>
        <begin position="175"/>
        <end position="454"/>
    </location>
</feature>
<dbReference type="GO" id="GO:0005524">
    <property type="term" value="F:ATP binding"/>
    <property type="evidence" value="ECO:0007669"/>
    <property type="project" value="UniProtKB-KW"/>
</dbReference>
<evidence type="ECO:0000256" key="5">
    <source>
        <dbReference type="ARBA" id="ARBA00022741"/>
    </source>
</evidence>
<dbReference type="CDD" id="cd18571">
    <property type="entry name" value="ABC_6TM_peptidase_like"/>
    <property type="match status" value="1"/>
</dbReference>
<feature type="transmembrane region" description="Helical" evidence="10">
    <location>
        <begin position="281"/>
        <end position="303"/>
    </location>
</feature>
<evidence type="ECO:0000256" key="2">
    <source>
        <dbReference type="ARBA" id="ARBA00022448"/>
    </source>
</evidence>
<dbReference type="PROSITE" id="PS00211">
    <property type="entry name" value="ABC_TRANSPORTER_1"/>
    <property type="match status" value="1"/>
</dbReference>
<dbReference type="Pfam" id="PF00664">
    <property type="entry name" value="ABC_membrane"/>
    <property type="match status" value="1"/>
</dbReference>
<dbReference type="InterPro" id="IPR005074">
    <property type="entry name" value="Peptidase_C39"/>
</dbReference>
<organism evidence="14 15">
    <name type="scientific">Sporocytophaga myxococcoides</name>
    <dbReference type="NCBI Taxonomy" id="153721"/>
    <lineage>
        <taxon>Bacteria</taxon>
        <taxon>Pseudomonadati</taxon>
        <taxon>Bacteroidota</taxon>
        <taxon>Cytophagia</taxon>
        <taxon>Cytophagales</taxon>
        <taxon>Cytophagaceae</taxon>
        <taxon>Sporocytophaga</taxon>
    </lineage>
</organism>
<evidence type="ECO:0000256" key="8">
    <source>
        <dbReference type="ARBA" id="ARBA00022989"/>
    </source>
</evidence>
<evidence type="ECO:0000256" key="9">
    <source>
        <dbReference type="ARBA" id="ARBA00023136"/>
    </source>
</evidence>
<evidence type="ECO:0000259" key="13">
    <source>
        <dbReference type="PROSITE" id="PS50990"/>
    </source>
</evidence>
<dbReference type="FunFam" id="3.40.50.300:FF:000221">
    <property type="entry name" value="Multidrug ABC transporter ATP-binding protein"/>
    <property type="match status" value="1"/>
</dbReference>
<dbReference type="Gene3D" id="3.90.70.10">
    <property type="entry name" value="Cysteine proteinases"/>
    <property type="match status" value="1"/>
</dbReference>
<dbReference type="OrthoDB" id="9769115at2"/>
<dbReference type="Gene3D" id="1.20.1560.10">
    <property type="entry name" value="ABC transporter type 1, transmembrane domain"/>
    <property type="match status" value="1"/>
</dbReference>
<name>A0A098LJT2_9BACT</name>
<reference evidence="14 15" key="1">
    <citation type="submission" date="2014-09" db="EMBL/GenBank/DDBJ databases">
        <title>Sporocytophaga myxococcoides PG-01 genome sequencing.</title>
        <authorList>
            <person name="Liu L."/>
            <person name="Gao P.J."/>
            <person name="Chen G.J."/>
            <person name="Wang L.S."/>
        </authorList>
    </citation>
    <scope>NUCLEOTIDE SEQUENCE [LARGE SCALE GENOMIC DNA]</scope>
    <source>
        <strain evidence="14 15">PG-01</strain>
    </source>
</reference>
<sequence length="730" mass="83156">MKKFPFYFQLDQMDCGATCLRMIAKYYGKSLAIEKIREKCYVGRDGVSLLGISDGAENLGFHTLAVRLSYDVLANEAPLPCILYWREKHFLILYKVTKNKLYLADPAIGLITYTPEEFKKAWIIPKANETPEGFALMLEPTPAFYEDEDNVETKKSGIRHYLKYLRPYKKYYFHLILSLTVATVISLLLPFLTQSMVDVGINNQDVDFVYIVLIAQIVLFLSSKSGEFVRGWISFHMISKVNVTILSDFLVKLMKLPVAYFDRKTPGDILKRIEDHERIQLFLTTTLVHFAFSLMSMVIFGGILAYYSIGLFLIFAVGSLLYFTWIFSLLAKRKVLDYRNFDQAVLSENNTIELVTGMQEIKLQNCERQKRWEWEKIQAKKFKLGIDGVRLGQIEQTGSSILYEVKNILLTFYAAMLVIQGEMTLGMMLAVQYIVGQLNWMTVDIIRFVHDTQNAQLSISRLSEIHEMPNEETEESVLDAEMERVQDIVFENVSFQYGGPRSKMVLEDINLRIPHNKVTAIVGTSGSGKTTLLSLLLKSYKVTHGAIKFGKSNINNISFKSWRKKFACVTQQSFIFSDTIARNIAVGEEIIDKKRMKEATLTANIRDFIEELPIEYNTKIGANGVGLSQGQKQRILLARAVYKNPEILLLDEATNSLDANNERVIINNLNEFFKGKTVVVVAHRLSTVKDADQIVVLEKGKIVEVGNHESLIKSKGAYFNLVKNQLELAS</sequence>
<dbReference type="Gene3D" id="3.40.50.300">
    <property type="entry name" value="P-loop containing nucleotide triphosphate hydrolases"/>
    <property type="match status" value="1"/>
</dbReference>
<feature type="domain" description="Peptidase C39" evidence="13">
    <location>
        <begin position="9"/>
        <end position="129"/>
    </location>
</feature>
<feature type="domain" description="ABC transporter" evidence="11">
    <location>
        <begin position="488"/>
        <end position="724"/>
    </location>
</feature>
<dbReference type="SUPFAM" id="SSF52540">
    <property type="entry name" value="P-loop containing nucleoside triphosphate hydrolases"/>
    <property type="match status" value="1"/>
</dbReference>
<evidence type="ECO:0000313" key="14">
    <source>
        <dbReference type="EMBL" id="GAL86702.1"/>
    </source>
</evidence>
<keyword evidence="2" id="KW-0813">Transport</keyword>
<dbReference type="GO" id="GO:0008233">
    <property type="term" value="F:peptidase activity"/>
    <property type="evidence" value="ECO:0007669"/>
    <property type="project" value="InterPro"/>
</dbReference>
<evidence type="ECO:0000256" key="7">
    <source>
        <dbReference type="ARBA" id="ARBA00022840"/>
    </source>
</evidence>
<keyword evidence="5" id="KW-0547">Nucleotide-binding</keyword>
<dbReference type="Proteomes" id="UP000030185">
    <property type="component" value="Unassembled WGS sequence"/>
</dbReference>
<dbReference type="GO" id="GO:0015421">
    <property type="term" value="F:ABC-type oligopeptide transporter activity"/>
    <property type="evidence" value="ECO:0007669"/>
    <property type="project" value="TreeGrafter"/>
</dbReference>
<dbReference type="GO" id="GO:0006508">
    <property type="term" value="P:proteolysis"/>
    <property type="evidence" value="ECO:0007669"/>
    <property type="project" value="InterPro"/>
</dbReference>
<dbReference type="PROSITE" id="PS50929">
    <property type="entry name" value="ABC_TM1F"/>
    <property type="match status" value="1"/>
</dbReference>
<accession>A0A098LJT2</accession>
<protein>
    <submittedName>
        <fullName evidence="14">ABC transporter ATP-binding protein</fullName>
    </submittedName>
</protein>
<dbReference type="PANTHER" id="PTHR43394">
    <property type="entry name" value="ATP-DEPENDENT PERMEASE MDL1, MITOCHONDRIAL"/>
    <property type="match status" value="1"/>
</dbReference>
<feature type="transmembrane region" description="Helical" evidence="10">
    <location>
        <begin position="171"/>
        <end position="193"/>
    </location>
</feature>
<keyword evidence="3" id="KW-1003">Cell membrane</keyword>
<evidence type="ECO:0000256" key="6">
    <source>
        <dbReference type="ARBA" id="ARBA00022801"/>
    </source>
</evidence>
<evidence type="ECO:0000256" key="1">
    <source>
        <dbReference type="ARBA" id="ARBA00004651"/>
    </source>
</evidence>
<dbReference type="STRING" id="153721.MYP_3932"/>
<dbReference type="InterPro" id="IPR003593">
    <property type="entry name" value="AAA+_ATPase"/>
</dbReference>
<evidence type="ECO:0000256" key="4">
    <source>
        <dbReference type="ARBA" id="ARBA00022692"/>
    </source>
</evidence>
<keyword evidence="15" id="KW-1185">Reference proteome</keyword>
<dbReference type="InterPro" id="IPR003439">
    <property type="entry name" value="ABC_transporter-like_ATP-bd"/>
</dbReference>
<dbReference type="CDD" id="cd02418">
    <property type="entry name" value="Peptidase_C39B"/>
    <property type="match status" value="1"/>
</dbReference>
<keyword evidence="9 10" id="KW-0472">Membrane</keyword>
<dbReference type="RefSeq" id="WP_045467081.1">
    <property type="nucleotide sequence ID" value="NZ_BBLT01000009.1"/>
</dbReference>
<dbReference type="GO" id="GO:0016887">
    <property type="term" value="F:ATP hydrolysis activity"/>
    <property type="evidence" value="ECO:0007669"/>
    <property type="project" value="InterPro"/>
</dbReference>
<dbReference type="InterPro" id="IPR036640">
    <property type="entry name" value="ABC1_TM_sf"/>
</dbReference>
<keyword evidence="8 10" id="KW-1133">Transmembrane helix</keyword>
<keyword evidence="6" id="KW-0378">Hydrolase</keyword>
<evidence type="ECO:0000259" key="11">
    <source>
        <dbReference type="PROSITE" id="PS50893"/>
    </source>
</evidence>
<dbReference type="SUPFAM" id="SSF90123">
    <property type="entry name" value="ABC transporter transmembrane region"/>
    <property type="match status" value="1"/>
</dbReference>
<dbReference type="InterPro" id="IPR011527">
    <property type="entry name" value="ABC1_TM_dom"/>
</dbReference>
<dbReference type="PANTHER" id="PTHR43394:SF1">
    <property type="entry name" value="ATP-BINDING CASSETTE SUB-FAMILY B MEMBER 10, MITOCHONDRIAL"/>
    <property type="match status" value="1"/>
</dbReference>
<dbReference type="Pfam" id="PF00005">
    <property type="entry name" value="ABC_tran"/>
    <property type="match status" value="1"/>
</dbReference>
<dbReference type="GO" id="GO:0005886">
    <property type="term" value="C:plasma membrane"/>
    <property type="evidence" value="ECO:0007669"/>
    <property type="project" value="UniProtKB-SubCell"/>
</dbReference>
<dbReference type="InterPro" id="IPR027417">
    <property type="entry name" value="P-loop_NTPase"/>
</dbReference>
<keyword evidence="4 10" id="KW-0812">Transmembrane</keyword>
<dbReference type="AlphaFoldDB" id="A0A098LJT2"/>
<evidence type="ECO:0000256" key="3">
    <source>
        <dbReference type="ARBA" id="ARBA00022475"/>
    </source>
</evidence>
<gene>
    <name evidence="14" type="ORF">MYP_3932</name>
</gene>
<comment type="subcellular location">
    <subcellularLocation>
        <location evidence="1">Cell membrane</location>
        <topology evidence="1">Multi-pass membrane protein</topology>
    </subcellularLocation>
</comment>